<feature type="signal peptide" evidence="1">
    <location>
        <begin position="1"/>
        <end position="27"/>
    </location>
</feature>
<dbReference type="EMBL" id="CCSB01000001">
    <property type="protein sequence ID" value="CDZ76836.1"/>
    <property type="molecule type" value="Genomic_DNA"/>
</dbReference>
<sequence>MFRITNKKILTKLFVLTLLNGISCTYAETMPTKMTFYNQLVASNYQ</sequence>
<proteinExistence type="predicted"/>
<evidence type="ECO:0000256" key="1">
    <source>
        <dbReference type="SAM" id="SignalP"/>
    </source>
</evidence>
<dbReference type="AlphaFoldDB" id="A0A078KUX1"/>
<gene>
    <name evidence="2" type="ORF">BN59_01112</name>
</gene>
<name>A0A078KUX1_9GAMM</name>
<accession>A0A078KUX1</accession>
<dbReference type="Proteomes" id="UP000044071">
    <property type="component" value="Unassembled WGS sequence"/>
</dbReference>
<keyword evidence="1" id="KW-0732">Signal</keyword>
<reference evidence="2 3" key="1">
    <citation type="submission" date="2014-06" db="EMBL/GenBank/DDBJ databases">
        <authorList>
            <person name="Urmite Genomes Urmite Genomes"/>
        </authorList>
    </citation>
    <scope>NUCLEOTIDE SEQUENCE [LARGE SCALE GENOMIC DNA]</scope>
</reference>
<feature type="chain" id="PRO_5009744019" evidence="1">
    <location>
        <begin position="28"/>
        <end position="46"/>
    </location>
</feature>
<keyword evidence="3" id="KW-1185">Reference proteome</keyword>
<organism evidence="2 3">
    <name type="scientific">Legionella massiliensis</name>
    <dbReference type="NCBI Taxonomy" id="1034943"/>
    <lineage>
        <taxon>Bacteria</taxon>
        <taxon>Pseudomonadati</taxon>
        <taxon>Pseudomonadota</taxon>
        <taxon>Gammaproteobacteria</taxon>
        <taxon>Legionellales</taxon>
        <taxon>Legionellaceae</taxon>
        <taxon>Legionella</taxon>
    </lineage>
</organism>
<evidence type="ECO:0000313" key="3">
    <source>
        <dbReference type="Proteomes" id="UP000044071"/>
    </source>
</evidence>
<evidence type="ECO:0000313" key="2">
    <source>
        <dbReference type="EMBL" id="CDZ76836.1"/>
    </source>
</evidence>
<protein>
    <submittedName>
        <fullName evidence="2">Uncharacterized protein</fullName>
    </submittedName>
</protein>